<dbReference type="AlphaFoldDB" id="A0A4Z0FEE2"/>
<name>A0A4Z0FEE2_9GAMM</name>
<dbReference type="CDD" id="cd05353">
    <property type="entry name" value="hydroxyacyl-CoA-like_DH_SDR_c-like"/>
    <property type="match status" value="1"/>
</dbReference>
<keyword evidence="6" id="KW-1185">Reference proteome</keyword>
<dbReference type="PRINTS" id="PR00080">
    <property type="entry name" value="SDRFAMILY"/>
</dbReference>
<dbReference type="EMBL" id="SRIO01000001">
    <property type="protein sequence ID" value="TFZ84100.1"/>
    <property type="molecule type" value="Genomic_DNA"/>
</dbReference>
<evidence type="ECO:0000256" key="1">
    <source>
        <dbReference type="ARBA" id="ARBA00006484"/>
    </source>
</evidence>
<reference evidence="5 6" key="1">
    <citation type="journal article" date="2019" name="ISME J.">
        <title>Candidatus Macondimonas diazotrophica, a novel gammaproteobacterial genus dominating crude-oil-contaminated coastal sediments.</title>
        <authorList>
            <person name="Karthikeyan S."/>
            <person name="Konstantinidis K."/>
        </authorList>
    </citation>
    <scope>NUCLEOTIDE SEQUENCE [LARGE SCALE GENOMIC DNA]</scope>
    <source>
        <strain evidence="5 6">KTK01</strain>
    </source>
</reference>
<dbReference type="Pfam" id="PF00106">
    <property type="entry name" value="adh_short"/>
    <property type="match status" value="1"/>
</dbReference>
<evidence type="ECO:0000313" key="6">
    <source>
        <dbReference type="Proteomes" id="UP000297890"/>
    </source>
</evidence>
<dbReference type="PANTHER" id="PTHR45024">
    <property type="entry name" value="DEHYDROGENASES, SHORT CHAIN"/>
    <property type="match status" value="1"/>
</dbReference>
<gene>
    <name evidence="5" type="ORF">E4680_00740</name>
</gene>
<comment type="similarity">
    <text evidence="1 3">Belongs to the short-chain dehydrogenases/reductases (SDR) family.</text>
</comment>
<evidence type="ECO:0000256" key="3">
    <source>
        <dbReference type="RuleBase" id="RU000363"/>
    </source>
</evidence>
<proteinExistence type="inferred from homology"/>
<evidence type="ECO:0000259" key="4">
    <source>
        <dbReference type="SMART" id="SM00822"/>
    </source>
</evidence>
<keyword evidence="2" id="KW-0560">Oxidoreductase</keyword>
<dbReference type="Proteomes" id="UP000297890">
    <property type="component" value="Unassembled WGS sequence"/>
</dbReference>
<dbReference type="PROSITE" id="PS00061">
    <property type="entry name" value="ADH_SHORT"/>
    <property type="match status" value="1"/>
</dbReference>
<dbReference type="InterPro" id="IPR002347">
    <property type="entry name" value="SDR_fam"/>
</dbReference>
<dbReference type="InterPro" id="IPR051687">
    <property type="entry name" value="Peroxisomal_Beta-Oxidation"/>
</dbReference>
<dbReference type="SUPFAM" id="SSF51735">
    <property type="entry name" value="NAD(P)-binding Rossmann-fold domains"/>
    <property type="match status" value="1"/>
</dbReference>
<accession>A0A4Z0FEE2</accession>
<dbReference type="OrthoDB" id="9804774at2"/>
<evidence type="ECO:0000256" key="2">
    <source>
        <dbReference type="ARBA" id="ARBA00023002"/>
    </source>
</evidence>
<dbReference type="GO" id="GO:0016491">
    <property type="term" value="F:oxidoreductase activity"/>
    <property type="evidence" value="ECO:0007669"/>
    <property type="project" value="UniProtKB-KW"/>
</dbReference>
<dbReference type="PANTHER" id="PTHR45024:SF2">
    <property type="entry name" value="SCP2 DOMAIN-CONTAINING PROTEIN"/>
    <property type="match status" value="1"/>
</dbReference>
<dbReference type="Gene3D" id="3.40.50.720">
    <property type="entry name" value="NAD(P)-binding Rossmann-like Domain"/>
    <property type="match status" value="1"/>
</dbReference>
<evidence type="ECO:0000313" key="5">
    <source>
        <dbReference type="EMBL" id="TFZ84100.1"/>
    </source>
</evidence>
<dbReference type="SMART" id="SM00822">
    <property type="entry name" value="PKS_KR"/>
    <property type="match status" value="1"/>
</dbReference>
<dbReference type="RefSeq" id="WP_135280460.1">
    <property type="nucleotide sequence ID" value="NZ_SRIO01000001.1"/>
</dbReference>
<comment type="caution">
    <text evidence="5">The sequence shown here is derived from an EMBL/GenBank/DDBJ whole genome shotgun (WGS) entry which is preliminary data.</text>
</comment>
<dbReference type="InterPro" id="IPR020904">
    <property type="entry name" value="Sc_DH/Rdtase_CS"/>
</dbReference>
<organism evidence="5 6">
    <name type="scientific">Candidatus Macondimonas diazotrophica</name>
    <dbReference type="NCBI Taxonomy" id="2305248"/>
    <lineage>
        <taxon>Bacteria</taxon>
        <taxon>Pseudomonadati</taxon>
        <taxon>Pseudomonadota</taxon>
        <taxon>Gammaproteobacteria</taxon>
        <taxon>Chromatiales</taxon>
        <taxon>Ectothiorhodospiraceae</taxon>
        <taxon>Candidatus Macondimonas</taxon>
    </lineage>
</organism>
<dbReference type="InterPro" id="IPR057326">
    <property type="entry name" value="KR_dom"/>
</dbReference>
<feature type="domain" description="Ketoreductase" evidence="4">
    <location>
        <begin position="8"/>
        <end position="199"/>
    </location>
</feature>
<protein>
    <submittedName>
        <fullName evidence="5">SDR family oxidoreductase</fullName>
    </submittedName>
</protein>
<sequence>MSFGFEGKVAIVTGAGHGLGRSHALELARRGAKVVVNDLGGSVDGTGGSSEAATAVVEEIKAMGGAAIANGGSVADPQGAQSMIDDAMNAWGRIDVLINNAGILRDKSFKNVTMEDFRLVLEVHLMGTVLVTKAAWPIMNEQEYGRIVVTTSASGLWGNFGQTNYSAAKLGIVGFMNTLAKEGAKKNIRTNAIAPIAGTRMTEGLMPKPMLDQLKPELVTPGVVYLCTDDAPNGFILQAGGGRFFRAQMMENQGASIKEPTVESVAEQWEKVADMSKARGH</sequence>
<dbReference type="InterPro" id="IPR036291">
    <property type="entry name" value="NAD(P)-bd_dom_sf"/>
</dbReference>
<dbReference type="PRINTS" id="PR00081">
    <property type="entry name" value="GDHRDH"/>
</dbReference>